<dbReference type="EMBL" id="JBDKXB010000017">
    <property type="protein sequence ID" value="MEY6433232.1"/>
    <property type="molecule type" value="Genomic_DNA"/>
</dbReference>
<dbReference type="Pfam" id="PF25881">
    <property type="entry name" value="HH_YBHG"/>
    <property type="match status" value="1"/>
</dbReference>
<evidence type="ECO:0000313" key="6">
    <source>
        <dbReference type="Proteomes" id="UP001564408"/>
    </source>
</evidence>
<dbReference type="InterPro" id="IPR050465">
    <property type="entry name" value="UPF0194_transport"/>
</dbReference>
<name>A0ABV4BFB2_9GAMM</name>
<protein>
    <submittedName>
        <fullName evidence="5">Efflux RND transporter periplasmic adaptor subunit</fullName>
    </submittedName>
</protein>
<evidence type="ECO:0000256" key="2">
    <source>
        <dbReference type="ARBA" id="ARBA00023054"/>
    </source>
</evidence>
<proteinExistence type="predicted"/>
<feature type="coiled-coil region" evidence="3">
    <location>
        <begin position="186"/>
        <end position="213"/>
    </location>
</feature>
<comment type="caution">
    <text evidence="5">The sequence shown here is derived from an EMBL/GenBank/DDBJ whole genome shotgun (WGS) entry which is preliminary data.</text>
</comment>
<dbReference type="Gene3D" id="2.40.50.100">
    <property type="match status" value="1"/>
</dbReference>
<accession>A0ABV4BFB2</accession>
<dbReference type="PANTHER" id="PTHR32347:SF29">
    <property type="entry name" value="UPF0194 MEMBRANE PROTEIN YBHG"/>
    <property type="match status" value="1"/>
</dbReference>
<dbReference type="Gene3D" id="1.10.287.470">
    <property type="entry name" value="Helix hairpin bin"/>
    <property type="match status" value="1"/>
</dbReference>
<evidence type="ECO:0000256" key="3">
    <source>
        <dbReference type="SAM" id="Coils"/>
    </source>
</evidence>
<dbReference type="RefSeq" id="WP_369667615.1">
    <property type="nucleotide sequence ID" value="NZ_JBDKXB010000017.1"/>
</dbReference>
<keyword evidence="6" id="KW-1185">Reference proteome</keyword>
<dbReference type="Proteomes" id="UP001564408">
    <property type="component" value="Unassembled WGS sequence"/>
</dbReference>
<dbReference type="SUPFAM" id="SSF111369">
    <property type="entry name" value="HlyD-like secretion proteins"/>
    <property type="match status" value="2"/>
</dbReference>
<evidence type="ECO:0000313" key="5">
    <source>
        <dbReference type="EMBL" id="MEY6433232.1"/>
    </source>
</evidence>
<comment type="subcellular location">
    <subcellularLocation>
        <location evidence="1">Cell envelope</location>
    </subcellularLocation>
</comment>
<evidence type="ECO:0000256" key="1">
    <source>
        <dbReference type="ARBA" id="ARBA00004196"/>
    </source>
</evidence>
<organism evidence="5 6">
    <name type="scientific">Thioalkalicoccus limnaeus</name>
    <dbReference type="NCBI Taxonomy" id="120681"/>
    <lineage>
        <taxon>Bacteria</taxon>
        <taxon>Pseudomonadati</taxon>
        <taxon>Pseudomonadota</taxon>
        <taxon>Gammaproteobacteria</taxon>
        <taxon>Chromatiales</taxon>
        <taxon>Chromatiaceae</taxon>
        <taxon>Thioalkalicoccus</taxon>
    </lineage>
</organism>
<feature type="domain" description="YbhG-like alpha-helical hairpin" evidence="4">
    <location>
        <begin position="91"/>
        <end position="209"/>
    </location>
</feature>
<sequence>MMKKPRLVIGLFLSAATLAALVYLLGLERSANQARADRLVLYGHIDVRQVDLAFEVSGRIASMSVSEGASVVQGETLARLDARRPTLARAMAEARVEAQRAELRELLAGARPEEIAKLRADLEAARTEALNARQHAERAKELAARKLVSPQDHDDARSAAEAAEARAGAVKASLDLVLAGTRTEEIDAARARLLALEAELHAAEIDLEDTSLAAPTTGVIQNRLLEPGDMASALRPVYRLTLTEPLWARVYLAGPDLGRVAPGQPAAIFSDSFPGRAYPGWVGYIAPNAEFTPKTVQTTELRTDLVYQARVFACNPRGELRQGMPVTVEIDLAAAPLATPGCGPEANSTHEAR</sequence>
<evidence type="ECO:0000259" key="4">
    <source>
        <dbReference type="Pfam" id="PF25881"/>
    </source>
</evidence>
<feature type="coiled-coil region" evidence="3">
    <location>
        <begin position="115"/>
        <end position="142"/>
    </location>
</feature>
<dbReference type="Gene3D" id="2.40.30.170">
    <property type="match status" value="1"/>
</dbReference>
<dbReference type="PANTHER" id="PTHR32347">
    <property type="entry name" value="EFFLUX SYSTEM COMPONENT YKNX-RELATED"/>
    <property type="match status" value="1"/>
</dbReference>
<reference evidence="5 6" key="1">
    <citation type="submission" date="2024-05" db="EMBL/GenBank/DDBJ databases">
        <title>Genome Sequence and Characterization of the New Strain Purple Sulfur Bacterium of Genus Thioalkalicoccus.</title>
        <authorList>
            <person name="Bryantseva I.A."/>
            <person name="Kyndt J.A."/>
            <person name="Imhoff J.F."/>
        </authorList>
    </citation>
    <scope>NUCLEOTIDE SEQUENCE [LARGE SCALE GENOMIC DNA]</scope>
    <source>
        <strain evidence="5 6">Um2</strain>
    </source>
</reference>
<dbReference type="InterPro" id="IPR059052">
    <property type="entry name" value="HH_YbhG-like"/>
</dbReference>
<keyword evidence="2 3" id="KW-0175">Coiled coil</keyword>
<gene>
    <name evidence="5" type="ORF">ABC977_12550</name>
</gene>